<dbReference type="OrthoDB" id="683650at2759"/>
<dbReference type="InterPro" id="IPR051504">
    <property type="entry name" value="Plant_metabolite_acyltrans"/>
</dbReference>
<evidence type="ECO:0000256" key="1">
    <source>
        <dbReference type="ARBA" id="ARBA00022679"/>
    </source>
</evidence>
<dbReference type="AlphaFoldDB" id="A0A6P5FCL3"/>
<dbReference type="PANTHER" id="PTHR31625">
    <property type="match status" value="1"/>
</dbReference>
<evidence type="ECO:0000313" key="3">
    <source>
        <dbReference type="Proteomes" id="UP000515123"/>
    </source>
</evidence>
<dbReference type="Gene3D" id="3.30.559.10">
    <property type="entry name" value="Chloramphenicol acetyltransferase-like domain"/>
    <property type="match status" value="2"/>
</dbReference>
<protein>
    <submittedName>
        <fullName evidence="4">Phenolic glucoside malonyltransferase 1-like</fullName>
    </submittedName>
</protein>
<accession>A0A6P5FCL3</accession>
<proteinExistence type="predicted"/>
<evidence type="ECO:0000313" key="4">
    <source>
        <dbReference type="RefSeq" id="XP_020093357.1"/>
    </source>
</evidence>
<keyword evidence="2" id="KW-0012">Acyltransferase</keyword>
<dbReference type="Pfam" id="PF02458">
    <property type="entry name" value="Transferase"/>
    <property type="match status" value="1"/>
</dbReference>
<reference evidence="4" key="2">
    <citation type="submission" date="2025-08" db="UniProtKB">
        <authorList>
            <consortium name="RefSeq"/>
        </authorList>
    </citation>
    <scope>IDENTIFICATION</scope>
    <source>
        <tissue evidence="4">Leaf</tissue>
    </source>
</reference>
<dbReference type="InterPro" id="IPR023213">
    <property type="entry name" value="CAT-like_dom_sf"/>
</dbReference>
<sequence>MPGVRTVKVSRVHLAADSNSASETITPLSFFDMRWISFQPVQNLLLYPDAHLSPSSFHSYKSSLSKTLTLFRPLAGKLAYRPALDDVVIDCSFDDGVAFVEALSDIDVRRIAEDDTHDTGAFLNLVPEIAADEMPVPVLAVQVTAFVGGGAAVGVAIHHAAVDGRAFWRFVEAWAAECRADCRVVPGPLPSHDRAVIAVPAKDAIAKRYLSFLAPNRPKLPPTSNKSLQDRLRLTRRTFTLNATAIQSLKQRAKLLQLLHEERTSPLSRTPSTFEALAAHSWISLALAKGLARDRPAFLFFLADCRARLSPPVDANYTGNCLRGVKVCSTESNLTAPDGHARACAAIARAVRAVEQEPVRGIEKWPEEFASLPPGMKVNVAGSPRQAGYATDFGWGRPRRVELVSMNFDGEVVMCKGRDEGTVQVSVAIAAQQMEAFAEVFSRGLDTAKHSNIRALVGKL</sequence>
<organism evidence="3 4">
    <name type="scientific">Ananas comosus</name>
    <name type="common">Pineapple</name>
    <name type="synonym">Ananas ananas</name>
    <dbReference type="NCBI Taxonomy" id="4615"/>
    <lineage>
        <taxon>Eukaryota</taxon>
        <taxon>Viridiplantae</taxon>
        <taxon>Streptophyta</taxon>
        <taxon>Embryophyta</taxon>
        <taxon>Tracheophyta</taxon>
        <taxon>Spermatophyta</taxon>
        <taxon>Magnoliopsida</taxon>
        <taxon>Liliopsida</taxon>
        <taxon>Poales</taxon>
        <taxon>Bromeliaceae</taxon>
        <taxon>Bromelioideae</taxon>
        <taxon>Ananas</taxon>
    </lineage>
</organism>
<evidence type="ECO:0000256" key="2">
    <source>
        <dbReference type="ARBA" id="ARBA00023315"/>
    </source>
</evidence>
<name>A0A6P5FCL3_ANACO</name>
<dbReference type="GeneID" id="109713620"/>
<gene>
    <name evidence="4" type="primary">LOC109713620</name>
</gene>
<dbReference type="RefSeq" id="XP_020093357.1">
    <property type="nucleotide sequence ID" value="XM_020237768.1"/>
</dbReference>
<dbReference type="GO" id="GO:0016747">
    <property type="term" value="F:acyltransferase activity, transferring groups other than amino-acyl groups"/>
    <property type="evidence" value="ECO:0007669"/>
    <property type="project" value="UniProtKB-ARBA"/>
</dbReference>
<keyword evidence="3" id="KW-1185">Reference proteome</keyword>
<reference evidence="3" key="1">
    <citation type="journal article" date="2015" name="Nat. Genet.">
        <title>The pineapple genome and the evolution of CAM photosynthesis.</title>
        <authorList>
            <person name="Ming R."/>
            <person name="VanBuren R."/>
            <person name="Wai C.M."/>
            <person name="Tang H."/>
            <person name="Schatz M.C."/>
            <person name="Bowers J.E."/>
            <person name="Lyons E."/>
            <person name="Wang M.L."/>
            <person name="Chen J."/>
            <person name="Biggers E."/>
            <person name="Zhang J."/>
            <person name="Huang L."/>
            <person name="Zhang L."/>
            <person name="Miao W."/>
            <person name="Zhang J."/>
            <person name="Ye Z."/>
            <person name="Miao C."/>
            <person name="Lin Z."/>
            <person name="Wang H."/>
            <person name="Zhou H."/>
            <person name="Yim W.C."/>
            <person name="Priest H.D."/>
            <person name="Zheng C."/>
            <person name="Woodhouse M."/>
            <person name="Edger P.P."/>
            <person name="Guyot R."/>
            <person name="Guo H.B."/>
            <person name="Guo H."/>
            <person name="Zheng G."/>
            <person name="Singh R."/>
            <person name="Sharma A."/>
            <person name="Min X."/>
            <person name="Zheng Y."/>
            <person name="Lee H."/>
            <person name="Gurtowski J."/>
            <person name="Sedlazeck F.J."/>
            <person name="Harkess A."/>
            <person name="McKain M.R."/>
            <person name="Liao Z."/>
            <person name="Fang J."/>
            <person name="Liu J."/>
            <person name="Zhang X."/>
            <person name="Zhang Q."/>
            <person name="Hu W."/>
            <person name="Qin Y."/>
            <person name="Wang K."/>
            <person name="Chen L.Y."/>
            <person name="Shirley N."/>
            <person name="Lin Y.R."/>
            <person name="Liu L.Y."/>
            <person name="Hernandez A.G."/>
            <person name="Wright C.L."/>
            <person name="Bulone V."/>
            <person name="Tuskan G.A."/>
            <person name="Heath K."/>
            <person name="Zee F."/>
            <person name="Moore P.H."/>
            <person name="Sunkar R."/>
            <person name="Leebens-Mack J.H."/>
            <person name="Mockler T."/>
            <person name="Bennetzen J.L."/>
            <person name="Freeling M."/>
            <person name="Sankoff D."/>
            <person name="Paterson A.H."/>
            <person name="Zhu X."/>
            <person name="Yang X."/>
            <person name="Smith J.A."/>
            <person name="Cushman J.C."/>
            <person name="Paull R.E."/>
            <person name="Yu Q."/>
        </authorList>
    </citation>
    <scope>NUCLEOTIDE SEQUENCE [LARGE SCALE GENOMIC DNA]</scope>
    <source>
        <strain evidence="3">cv. F153</strain>
    </source>
</reference>
<dbReference type="Proteomes" id="UP000515123">
    <property type="component" value="Linkage group 8"/>
</dbReference>
<keyword evidence="1" id="KW-0808">Transferase</keyword>